<evidence type="ECO:0000313" key="3">
    <source>
        <dbReference type="Proteomes" id="UP001181355"/>
    </source>
</evidence>
<dbReference type="SUPFAM" id="SSF55729">
    <property type="entry name" value="Acyl-CoA N-acyltransferases (Nat)"/>
    <property type="match status" value="1"/>
</dbReference>
<protein>
    <submittedName>
        <fullName evidence="2">GNAT family N-acetyltransferase</fullName>
    </submittedName>
</protein>
<dbReference type="RefSeq" id="WP_309482318.1">
    <property type="nucleotide sequence ID" value="NZ_CP133720.1"/>
</dbReference>
<dbReference type="Proteomes" id="UP001181355">
    <property type="component" value="Chromosome"/>
</dbReference>
<feature type="domain" description="N-acetyltransferase" evidence="1">
    <location>
        <begin position="6"/>
        <end position="139"/>
    </location>
</feature>
<dbReference type="CDD" id="cd04301">
    <property type="entry name" value="NAT_SF"/>
    <property type="match status" value="1"/>
</dbReference>
<keyword evidence="3" id="KW-1185">Reference proteome</keyword>
<organism evidence="2 3">
    <name type="scientific">Undibacterium cyanobacteriorum</name>
    <dbReference type="NCBI Taxonomy" id="3073561"/>
    <lineage>
        <taxon>Bacteria</taxon>
        <taxon>Pseudomonadati</taxon>
        <taxon>Pseudomonadota</taxon>
        <taxon>Betaproteobacteria</taxon>
        <taxon>Burkholderiales</taxon>
        <taxon>Oxalobacteraceae</taxon>
        <taxon>Undibacterium</taxon>
    </lineage>
</organism>
<evidence type="ECO:0000313" key="2">
    <source>
        <dbReference type="EMBL" id="WMW80827.1"/>
    </source>
</evidence>
<dbReference type="PANTHER" id="PTHR43233">
    <property type="entry name" value="FAMILY N-ACETYLTRANSFERASE, PUTATIVE (AFU_ORTHOLOGUE AFUA_6G03350)-RELATED"/>
    <property type="match status" value="1"/>
</dbReference>
<dbReference type="InterPro" id="IPR053144">
    <property type="entry name" value="Acetyltransferase_Butenolide"/>
</dbReference>
<accession>A0ABY9RHW5</accession>
<evidence type="ECO:0000259" key="1">
    <source>
        <dbReference type="PROSITE" id="PS51186"/>
    </source>
</evidence>
<dbReference type="InterPro" id="IPR016181">
    <property type="entry name" value="Acyl_CoA_acyltransferase"/>
</dbReference>
<dbReference type="Gene3D" id="3.40.630.30">
    <property type="match status" value="1"/>
</dbReference>
<sequence>MQTTIKHTEDFQEAHIRQLHALYQEEWWTRGRSLEETQACIAGSTLCIGLADDHDKLIGFVRVLSDLIFKAMIFDVIVDPSQRGQGLGDQLLRLVKQHPRLQKVKHFELYCLPTMQAFYERHGFSDELGDIQLMLIQQTPTSNSNKLLNYLAI</sequence>
<dbReference type="Pfam" id="PF00583">
    <property type="entry name" value="Acetyltransf_1"/>
    <property type="match status" value="1"/>
</dbReference>
<gene>
    <name evidence="2" type="ORF">RF679_00765</name>
</gene>
<reference evidence="2" key="1">
    <citation type="submission" date="2023-09" db="EMBL/GenBank/DDBJ databases">
        <title>Undibacterium sp. 20NA77.5 isolated from freshwater.</title>
        <authorList>
            <person name="Le V."/>
            <person name="Ko S.-R."/>
            <person name="Ahn C.-Y."/>
            <person name="Oh H.-M."/>
        </authorList>
    </citation>
    <scope>NUCLEOTIDE SEQUENCE</scope>
    <source>
        <strain evidence="2">20NA77.5</strain>
    </source>
</reference>
<dbReference type="PROSITE" id="PS51186">
    <property type="entry name" value="GNAT"/>
    <property type="match status" value="1"/>
</dbReference>
<name>A0ABY9RHW5_9BURK</name>
<dbReference type="InterPro" id="IPR000182">
    <property type="entry name" value="GNAT_dom"/>
</dbReference>
<dbReference type="EMBL" id="CP133720">
    <property type="protein sequence ID" value="WMW80827.1"/>
    <property type="molecule type" value="Genomic_DNA"/>
</dbReference>
<proteinExistence type="predicted"/>
<dbReference type="PANTHER" id="PTHR43233:SF1">
    <property type="entry name" value="FAMILY N-ACETYLTRANSFERASE, PUTATIVE (AFU_ORTHOLOGUE AFUA_6G03350)-RELATED"/>
    <property type="match status" value="1"/>
</dbReference>